<accession>A0A0E0DCC0</accession>
<proteinExistence type="predicted"/>
<reference evidence="2" key="2">
    <citation type="submission" date="2018-05" db="EMBL/GenBank/DDBJ databases">
        <title>OmerRS3 (Oryza meridionalis Reference Sequence Version 3).</title>
        <authorList>
            <person name="Zhang J."/>
            <person name="Kudrna D."/>
            <person name="Lee S."/>
            <person name="Talag J."/>
            <person name="Welchert J."/>
            <person name="Wing R.A."/>
        </authorList>
    </citation>
    <scope>NUCLEOTIDE SEQUENCE [LARGE SCALE GENOMIC DNA]</scope>
    <source>
        <strain evidence="2">cv. OR44</strain>
    </source>
</reference>
<evidence type="ECO:0000256" key="1">
    <source>
        <dbReference type="SAM" id="MobiDB-lite"/>
    </source>
</evidence>
<keyword evidence="3" id="KW-1185">Reference proteome</keyword>
<dbReference type="AlphaFoldDB" id="A0A0E0DCC0"/>
<organism evidence="2">
    <name type="scientific">Oryza meridionalis</name>
    <dbReference type="NCBI Taxonomy" id="40149"/>
    <lineage>
        <taxon>Eukaryota</taxon>
        <taxon>Viridiplantae</taxon>
        <taxon>Streptophyta</taxon>
        <taxon>Embryophyta</taxon>
        <taxon>Tracheophyta</taxon>
        <taxon>Spermatophyta</taxon>
        <taxon>Magnoliopsida</taxon>
        <taxon>Liliopsida</taxon>
        <taxon>Poales</taxon>
        <taxon>Poaceae</taxon>
        <taxon>BOP clade</taxon>
        <taxon>Oryzoideae</taxon>
        <taxon>Oryzeae</taxon>
        <taxon>Oryzinae</taxon>
        <taxon>Oryza</taxon>
    </lineage>
</organism>
<feature type="compositionally biased region" description="Basic and acidic residues" evidence="1">
    <location>
        <begin position="283"/>
        <end position="305"/>
    </location>
</feature>
<reference evidence="2" key="1">
    <citation type="submission" date="2015-04" db="UniProtKB">
        <authorList>
            <consortium name="EnsemblPlants"/>
        </authorList>
    </citation>
    <scope>IDENTIFICATION</scope>
</reference>
<dbReference type="EnsemblPlants" id="OMERI04G06470.1">
    <property type="protein sequence ID" value="OMERI04G06470.1"/>
    <property type="gene ID" value="OMERI04G06470"/>
</dbReference>
<dbReference type="Gramene" id="OMERI04G06470.1">
    <property type="protein sequence ID" value="OMERI04G06470.1"/>
    <property type="gene ID" value="OMERI04G06470"/>
</dbReference>
<evidence type="ECO:0000313" key="2">
    <source>
        <dbReference type="EnsemblPlants" id="OMERI04G06470.1"/>
    </source>
</evidence>
<name>A0A0E0DCC0_9ORYZ</name>
<evidence type="ECO:0000313" key="3">
    <source>
        <dbReference type="Proteomes" id="UP000008021"/>
    </source>
</evidence>
<dbReference type="HOGENOM" id="CLU_967644_0_0_1"/>
<protein>
    <submittedName>
        <fullName evidence="2">Uncharacterized protein</fullName>
    </submittedName>
</protein>
<sequence length="341" mass="36226">MGAARDGLASGERRRGWLGRRQGLLEGVLALHLEAVARQGAAGAMADVGGRLGTATAIVLRRTATRLNDGGAPWDYEEAYPVLYLGGGSPRWRGDELPSRSAAALRSRAWWREESRGNSPRRRLDGVGSVAGFCSAGAGGEGGTAVPGESEGFGLRLSEWRLRVVWGVSWREGSIYRRGRSERRMREFVAVRPSVAHAVAGDTVGAEGGLTLRRLCRGSAEVSGGGRPRLVTSSVGFAEDGGSGLGAAAAMAVPGCGRPSGRGELCRRGRVAQCRVASLLGQRERERGRERERQLRVGRAGEGRSEGSGNGGRASGRGAPALPQLFQWESREEVAWSAWKR</sequence>
<feature type="region of interest" description="Disordered" evidence="1">
    <location>
        <begin position="283"/>
        <end position="325"/>
    </location>
</feature>
<feature type="compositionally biased region" description="Gly residues" evidence="1">
    <location>
        <begin position="306"/>
        <end position="315"/>
    </location>
</feature>
<dbReference type="Proteomes" id="UP000008021">
    <property type="component" value="Chromosome 4"/>
</dbReference>